<name>A0A2H6KD27_9APIC</name>
<dbReference type="GeneID" id="39874665"/>
<dbReference type="GO" id="GO:0006890">
    <property type="term" value="P:retrograde vesicle-mediated transport, Golgi to endoplasmic reticulum"/>
    <property type="evidence" value="ECO:0007669"/>
    <property type="project" value="TreeGrafter"/>
</dbReference>
<dbReference type="CDD" id="cd22948">
    <property type="entry name" value="Coatomer_WDAD_alpha"/>
    <property type="match status" value="1"/>
</dbReference>
<dbReference type="FunFam" id="1.25.40.470:FF:000002">
    <property type="entry name" value="Coatomer subunit alpha"/>
    <property type="match status" value="1"/>
</dbReference>
<dbReference type="InterPro" id="IPR036322">
    <property type="entry name" value="WD40_repeat_dom_sf"/>
</dbReference>
<evidence type="ECO:0000256" key="2">
    <source>
        <dbReference type="ARBA" id="ARBA00004496"/>
    </source>
</evidence>
<feature type="repeat" description="WD" evidence="11">
    <location>
        <begin position="32"/>
        <end position="63"/>
    </location>
</feature>
<keyword evidence="4" id="KW-0963">Cytoplasm</keyword>
<keyword evidence="16" id="KW-1185">Reference proteome</keyword>
<dbReference type="PANTHER" id="PTHR19876:SF1">
    <property type="entry name" value="COATOMER SUBUNIT ALPHA"/>
    <property type="match status" value="1"/>
</dbReference>
<dbReference type="Pfam" id="PF23953">
    <property type="entry name" value="TPR_COPA_B"/>
    <property type="match status" value="1"/>
</dbReference>
<dbReference type="Gene3D" id="2.130.10.10">
    <property type="entry name" value="YVTN repeat-like/Quinoprotein amine dehydrogenase"/>
    <property type="match status" value="2"/>
</dbReference>
<dbReference type="Gene3D" id="1.25.40.470">
    <property type="match status" value="1"/>
</dbReference>
<dbReference type="PANTHER" id="PTHR19876">
    <property type="entry name" value="COATOMER"/>
    <property type="match status" value="1"/>
</dbReference>
<sequence>MFSGSSAYAAPTDLGRKADRLSFTDVTCMYTLVGHEKGVNWAVFHDHQPYVITAGDDKTVRIWRYNGPNIWQTNILKGHTNNICSLIFHPNRVSYLLSVSEDRSIKVWDTKKRALAHTFTLEKDRFWIVQSAHDSNYIAAGHDSGLIVFKLFKERPIVTVVGNTLYYVWNDVIYSSNIEKELELAKEDAKKCTSTTTEVKETRCGHSCTCHDEGSHGLSLDDFLGFSTCMHQNSLENQEKSQIRDDLVFPSPSGDFCKTNRTKILMLHGVADSEAIVKRFMTALLIQTPIPADVGATGGLIFPFSMHYNHYCADKSLFLVNYTYKGRSFYEIMIRENATSNLNDHRATCHIGEAVSACFVSRSLVAAVNPSGKLTVHNLDGEELSDVNIDMKVDKVFSVCVNIVLLWSSSENAVMLYDVGMRKTLCTSHGTLGKLSTVVVSKSKKLIAAVYRKFVVIYDRDLKKLASVEMQGRVKTAAWHENNAVFYATSDRIYYLMVNGDSGVMRSIDKPIYIVRIKDNALYVMQRNHKCYKMDIVSNEFFFKMALYHNKVETAKKLIETGKIHGYAMVSYLIEKGHPSLARMIILDPQMRFDLALSCGNLDDAFEDAQILDDTEAWKSLGNAALEQGNCVISEVAFQKAKLFDKLTMLYVITGNTTKLKKMMNICKFRNDIPSTIQHALYLGDMGELANILKENKKNKLAEICEATYAINGEGTEVGRPNASYMVPPQPVHRATAENVNWPVTALEAVVREPLCYDNADAAEADIDIVTMEEANQNKQSRVNADIWGTIDEIDSMEYANDDSNVTAEAEEGNSHDSHCRSPLDFISIGETGRALDMLERSFGLDDRASLEEILAKAHISSQASHQSQSHYAESWSSILNHEYVAGIMNRGYAHVTAGAFEDATTEFRHALKHWIFLVSAGSREYIDQCRIYVTAMLLEEERERLADTDIRRSLELAAYFSCCNMLPQHQYLVMRRTMGIMWKAQNYKSAARIVTRLMSQDVSSIEGAEEEMQKAKRIYALCEQKGIETHTLDYDEEDERDLSICTISLVKTKGQPTVQCRFCHAVALEKYVSQICSICRLCKLAK</sequence>
<reference evidence="15 16" key="1">
    <citation type="journal article" date="2017" name="BMC Genomics">
        <title>Whole-genome assembly of Babesia ovata and comparative genomics between closely related pathogens.</title>
        <authorList>
            <person name="Yamagishi J."/>
            <person name="Asada M."/>
            <person name="Hakimi H."/>
            <person name="Tanaka T.Q."/>
            <person name="Sugimoto C."/>
            <person name="Kawazu S."/>
        </authorList>
    </citation>
    <scope>NUCLEOTIDE SEQUENCE [LARGE SCALE GENOMIC DNA]</scope>
    <source>
        <strain evidence="15 16">Miyake</strain>
    </source>
</reference>
<organism evidence="15 16">
    <name type="scientific">Babesia ovata</name>
    <dbReference type="NCBI Taxonomy" id="189622"/>
    <lineage>
        <taxon>Eukaryota</taxon>
        <taxon>Sar</taxon>
        <taxon>Alveolata</taxon>
        <taxon>Apicomplexa</taxon>
        <taxon>Aconoidasida</taxon>
        <taxon>Piroplasmida</taxon>
        <taxon>Babesiidae</taxon>
        <taxon>Babesia</taxon>
    </lineage>
</organism>
<dbReference type="InterPro" id="IPR050844">
    <property type="entry name" value="Coatomer_complex_subunit"/>
</dbReference>
<evidence type="ECO:0000256" key="4">
    <source>
        <dbReference type="ARBA" id="ARBA00022490"/>
    </source>
</evidence>
<dbReference type="Proteomes" id="UP000236319">
    <property type="component" value="Unassembled WGS sequence"/>
</dbReference>
<dbReference type="InterPro" id="IPR001680">
    <property type="entry name" value="WD40_rpt"/>
</dbReference>
<evidence type="ECO:0000256" key="11">
    <source>
        <dbReference type="PROSITE-ProRule" id="PRU00221"/>
    </source>
</evidence>
<comment type="subcellular location">
    <subcellularLocation>
        <location evidence="2">Cytoplasm</location>
    </subcellularLocation>
    <subcellularLocation>
        <location evidence="1">Golgi apparatus membrane</location>
        <topology evidence="1">Peripheral membrane protein</topology>
        <orientation evidence="1">Cytoplasmic side</orientation>
    </subcellularLocation>
</comment>
<dbReference type="SUPFAM" id="SSF50978">
    <property type="entry name" value="WD40 repeat-like"/>
    <property type="match status" value="2"/>
</dbReference>
<proteinExistence type="predicted"/>
<dbReference type="PROSITE" id="PS50294">
    <property type="entry name" value="WD_REPEATS_REGION"/>
    <property type="match status" value="2"/>
</dbReference>
<evidence type="ECO:0000256" key="5">
    <source>
        <dbReference type="ARBA" id="ARBA00022574"/>
    </source>
</evidence>
<evidence type="ECO:0000313" key="16">
    <source>
        <dbReference type="Proteomes" id="UP000236319"/>
    </source>
</evidence>
<evidence type="ECO:0000256" key="9">
    <source>
        <dbReference type="ARBA" id="ARBA00023034"/>
    </source>
</evidence>
<dbReference type="Pfam" id="PF00400">
    <property type="entry name" value="WD40"/>
    <property type="match status" value="2"/>
</dbReference>
<evidence type="ECO:0000256" key="1">
    <source>
        <dbReference type="ARBA" id="ARBA00004255"/>
    </source>
</evidence>
<gene>
    <name evidence="15" type="ORF">BOVATA_023880</name>
</gene>
<dbReference type="GO" id="GO:0006888">
    <property type="term" value="P:endoplasmic reticulum to Golgi vesicle-mediated transport"/>
    <property type="evidence" value="ECO:0007669"/>
    <property type="project" value="TreeGrafter"/>
</dbReference>
<feature type="domain" description="COPA/B second beta-propeller" evidence="12">
    <location>
        <begin position="314"/>
        <end position="525"/>
    </location>
</feature>
<evidence type="ECO:0000256" key="8">
    <source>
        <dbReference type="ARBA" id="ARBA00022927"/>
    </source>
</evidence>
<dbReference type="InterPro" id="IPR010714">
    <property type="entry name" value="Coatomer_asu_C"/>
</dbReference>
<dbReference type="InterPro" id="IPR006692">
    <property type="entry name" value="Beta-prop_COPA/B_2nd"/>
</dbReference>
<dbReference type="GO" id="GO:0000139">
    <property type="term" value="C:Golgi membrane"/>
    <property type="evidence" value="ECO:0007669"/>
    <property type="project" value="UniProtKB-SubCell"/>
</dbReference>
<keyword evidence="6" id="KW-0677">Repeat</keyword>
<evidence type="ECO:0000313" key="15">
    <source>
        <dbReference type="EMBL" id="GBE60895.1"/>
    </source>
</evidence>
<dbReference type="OrthoDB" id="10261470at2759"/>
<evidence type="ECO:0000259" key="13">
    <source>
        <dbReference type="Pfam" id="PF06957"/>
    </source>
</evidence>
<dbReference type="InterPro" id="IPR056176">
    <property type="entry name" value="TPR_COPA_B"/>
</dbReference>
<dbReference type="PROSITE" id="PS50082">
    <property type="entry name" value="WD_REPEATS_2"/>
    <property type="match status" value="2"/>
</dbReference>
<comment type="caution">
    <text evidence="15">The sequence shown here is derived from an EMBL/GenBank/DDBJ whole genome shotgun (WGS) entry which is preliminary data.</text>
</comment>
<accession>A0A2H6KD27</accession>
<dbReference type="Pfam" id="PF06957">
    <property type="entry name" value="COPI_C"/>
    <property type="match status" value="1"/>
</dbReference>
<evidence type="ECO:0000259" key="14">
    <source>
        <dbReference type="Pfam" id="PF23953"/>
    </source>
</evidence>
<keyword evidence="8" id="KW-0653">Protein transport</keyword>
<dbReference type="VEuPathDB" id="PiroplasmaDB:BOVATA_023880"/>
<dbReference type="InterPro" id="IPR047312">
    <property type="entry name" value="Coatomer_alpha_WD-assoc_reg"/>
</dbReference>
<dbReference type="RefSeq" id="XP_028867138.1">
    <property type="nucleotide sequence ID" value="XM_029011305.1"/>
</dbReference>
<keyword evidence="10" id="KW-0472">Membrane</keyword>
<feature type="domain" description="Coatomer alpha subunit C-terminal" evidence="13">
    <location>
        <begin position="882"/>
        <end position="1085"/>
    </location>
</feature>
<dbReference type="SMART" id="SM00320">
    <property type="entry name" value="WD40"/>
    <property type="match status" value="4"/>
</dbReference>
<evidence type="ECO:0000256" key="6">
    <source>
        <dbReference type="ARBA" id="ARBA00022737"/>
    </source>
</evidence>
<evidence type="ECO:0000256" key="7">
    <source>
        <dbReference type="ARBA" id="ARBA00022892"/>
    </source>
</evidence>
<feature type="domain" description="COPA/B TPR" evidence="14">
    <location>
        <begin position="545"/>
        <end position="710"/>
    </location>
</feature>
<dbReference type="GO" id="GO:0006886">
    <property type="term" value="P:intracellular protein transport"/>
    <property type="evidence" value="ECO:0007669"/>
    <property type="project" value="InterPro"/>
</dbReference>
<keyword evidence="3" id="KW-0813">Transport</keyword>
<evidence type="ECO:0000256" key="10">
    <source>
        <dbReference type="ARBA" id="ARBA00023136"/>
    </source>
</evidence>
<dbReference type="EMBL" id="BDSA01000002">
    <property type="protein sequence ID" value="GBE60895.1"/>
    <property type="molecule type" value="Genomic_DNA"/>
</dbReference>
<evidence type="ECO:0000259" key="12">
    <source>
        <dbReference type="Pfam" id="PF04053"/>
    </source>
</evidence>
<dbReference type="GO" id="GO:0006891">
    <property type="term" value="P:intra-Golgi vesicle-mediated transport"/>
    <property type="evidence" value="ECO:0007669"/>
    <property type="project" value="TreeGrafter"/>
</dbReference>
<dbReference type="GO" id="GO:0030126">
    <property type="term" value="C:COPI vesicle coat"/>
    <property type="evidence" value="ECO:0007669"/>
    <property type="project" value="InterPro"/>
</dbReference>
<dbReference type="GO" id="GO:0005198">
    <property type="term" value="F:structural molecule activity"/>
    <property type="evidence" value="ECO:0007669"/>
    <property type="project" value="InterPro"/>
</dbReference>
<keyword evidence="9" id="KW-0333">Golgi apparatus</keyword>
<dbReference type="InterPro" id="IPR015943">
    <property type="entry name" value="WD40/YVTN_repeat-like_dom_sf"/>
</dbReference>
<feature type="repeat" description="WD" evidence="11">
    <location>
        <begin position="76"/>
        <end position="118"/>
    </location>
</feature>
<dbReference type="AlphaFoldDB" id="A0A2H6KD27"/>
<dbReference type="Pfam" id="PF04053">
    <property type="entry name" value="B-prop_COPA_B_2nd"/>
    <property type="match status" value="1"/>
</dbReference>
<evidence type="ECO:0000256" key="3">
    <source>
        <dbReference type="ARBA" id="ARBA00022448"/>
    </source>
</evidence>
<keyword evidence="7" id="KW-0931">ER-Golgi transport</keyword>
<protein>
    <submittedName>
        <fullName evidence="15">Coatomer subunit alpha</fullName>
    </submittedName>
</protein>
<keyword evidence="5 11" id="KW-0853">WD repeat</keyword>